<dbReference type="GO" id="GO:0004553">
    <property type="term" value="F:hydrolase activity, hydrolyzing O-glycosyl compounds"/>
    <property type="evidence" value="ECO:0007669"/>
    <property type="project" value="InterPro"/>
</dbReference>
<evidence type="ECO:0000256" key="7">
    <source>
        <dbReference type="RuleBase" id="RU361187"/>
    </source>
</evidence>
<dbReference type="GO" id="GO:0005975">
    <property type="term" value="P:carbohydrate metabolic process"/>
    <property type="evidence" value="ECO:0007669"/>
    <property type="project" value="InterPro"/>
</dbReference>
<evidence type="ECO:0000313" key="8">
    <source>
        <dbReference type="EMBL" id="KKK25793.1"/>
    </source>
</evidence>
<evidence type="ECO:0000256" key="3">
    <source>
        <dbReference type="ARBA" id="ARBA00022801"/>
    </source>
</evidence>
<dbReference type="InterPro" id="IPR023296">
    <property type="entry name" value="Glyco_hydro_beta-prop_sf"/>
</dbReference>
<feature type="active site" description="Proton donor" evidence="5">
    <location>
        <position position="269"/>
    </location>
</feature>
<comment type="caution">
    <text evidence="8">The sequence shown here is derived from an EMBL/GenBank/DDBJ whole genome shotgun (WGS) entry which is preliminary data.</text>
</comment>
<reference evidence="8 9" key="1">
    <citation type="submission" date="2015-02" db="EMBL/GenBank/DDBJ databases">
        <title>Draft Genome Sequences of Two Closely-Related Aflatoxigenic Aspergillus Species Obtained from the Cote d'Ivoire.</title>
        <authorList>
            <person name="Moore G.G."/>
            <person name="Beltz S.B."/>
            <person name="Mack B.M."/>
        </authorList>
    </citation>
    <scope>NUCLEOTIDE SEQUENCE [LARGE SCALE GENOMIC DNA]</scope>
    <source>
        <strain evidence="8 9">SRRC1432</strain>
    </source>
</reference>
<dbReference type="AlphaFoldDB" id="A0A0F8V223"/>
<dbReference type="Proteomes" id="UP000034947">
    <property type="component" value="Unassembled WGS sequence"/>
</dbReference>
<dbReference type="InterPro" id="IPR006710">
    <property type="entry name" value="Glyco_hydro_43"/>
</dbReference>
<evidence type="ECO:0000313" key="9">
    <source>
        <dbReference type="Proteomes" id="UP000034947"/>
    </source>
</evidence>
<keyword evidence="2" id="KW-0732">Signal</keyword>
<dbReference type="PANTHER" id="PTHR42812:SF5">
    <property type="entry name" value="ENDO-ARABINASE"/>
    <property type="match status" value="1"/>
</dbReference>
<organism evidence="8 9">
    <name type="scientific">Aspergillus ochraceoroseus</name>
    <dbReference type="NCBI Taxonomy" id="138278"/>
    <lineage>
        <taxon>Eukaryota</taxon>
        <taxon>Fungi</taxon>
        <taxon>Dikarya</taxon>
        <taxon>Ascomycota</taxon>
        <taxon>Pezizomycotina</taxon>
        <taxon>Eurotiomycetes</taxon>
        <taxon>Eurotiomycetidae</taxon>
        <taxon>Eurotiales</taxon>
        <taxon>Aspergillaceae</taxon>
        <taxon>Aspergillus</taxon>
        <taxon>Aspergillus subgen. Nidulantes</taxon>
    </lineage>
</organism>
<dbReference type="OrthoDB" id="3879658at2759"/>
<dbReference type="InterPro" id="IPR051795">
    <property type="entry name" value="Glycosyl_Hydrlase_43"/>
</dbReference>
<proteinExistence type="inferred from homology"/>
<sequence length="366" mass="39528">MSVAFGYKATTTHIRLLSLFVLQARIACLPVRHSVYNQSIMWPIHPLSAFTLGLALTTASSASPVKAQGGAPWLAINSNFPDPSFVRGGDGLWYAFGTNGNGKRVQVAVSHDFVSWDLLDIEALPQLAPWETEIDHWAPDVIQRDDGRYVMYYSGEAKEMVRHHCVGVAVSKDTDPRGPYIPNPEPLSCRLDQGGSIDPSGFLDKDGTRYVVFKVDGNSIGNGGDCNNGIAPLKPTPILLQPVAPDGFTPVGEAVQILDRDDADGPLVEAPNLILHGDTYFLFYSTHCFTDPRYDVRYATSKSITGPYVKTGAKLLQSGNFGLTSPGGGTVCGCGDRILFHGFCGTDTRCTYAANLSIEGDRVVLV</sequence>
<dbReference type="EMBL" id="JYKN01000086">
    <property type="protein sequence ID" value="KKK25793.1"/>
    <property type="molecule type" value="Genomic_DNA"/>
</dbReference>
<name>A0A0F8V223_9EURO</name>
<keyword evidence="3 7" id="KW-0378">Hydrolase</keyword>
<accession>A0A0F8V223</accession>
<evidence type="ECO:0000256" key="4">
    <source>
        <dbReference type="ARBA" id="ARBA00023295"/>
    </source>
</evidence>
<keyword evidence="4 7" id="KW-0326">Glycosidase</keyword>
<feature type="site" description="Important for catalytic activity, responsible for pKa modulation of the active site Glu and correct orientation of both the proton donor and substrate" evidence="6">
    <location>
        <position position="198"/>
    </location>
</feature>
<dbReference type="SUPFAM" id="SSF75005">
    <property type="entry name" value="Arabinanase/levansucrase/invertase"/>
    <property type="match status" value="1"/>
</dbReference>
<gene>
    <name evidence="8" type="ORF">AOCH_005703</name>
</gene>
<dbReference type="VEuPathDB" id="FungiDB:P175DRAFT_0493834"/>
<feature type="active site" description="Proton acceptor" evidence="5">
    <location>
        <position position="82"/>
    </location>
</feature>
<evidence type="ECO:0000256" key="1">
    <source>
        <dbReference type="ARBA" id="ARBA00009865"/>
    </source>
</evidence>
<evidence type="ECO:0000256" key="6">
    <source>
        <dbReference type="PIRSR" id="PIRSR606710-2"/>
    </source>
</evidence>
<comment type="similarity">
    <text evidence="1 7">Belongs to the glycosyl hydrolase 43 family.</text>
</comment>
<dbReference type="CDD" id="cd08999">
    <property type="entry name" value="GH43_ABN-like"/>
    <property type="match status" value="1"/>
</dbReference>
<dbReference type="Pfam" id="PF04616">
    <property type="entry name" value="Glyco_hydro_43"/>
    <property type="match status" value="1"/>
</dbReference>
<evidence type="ECO:0000256" key="2">
    <source>
        <dbReference type="ARBA" id="ARBA00022729"/>
    </source>
</evidence>
<keyword evidence="9" id="KW-1185">Reference proteome</keyword>
<evidence type="ECO:0000256" key="5">
    <source>
        <dbReference type="PIRSR" id="PIRSR606710-1"/>
    </source>
</evidence>
<dbReference type="Gene3D" id="2.115.10.20">
    <property type="entry name" value="Glycosyl hydrolase domain, family 43"/>
    <property type="match status" value="1"/>
</dbReference>
<dbReference type="PANTHER" id="PTHR42812">
    <property type="entry name" value="BETA-XYLOSIDASE"/>
    <property type="match status" value="1"/>
</dbReference>
<evidence type="ECO:0008006" key="10">
    <source>
        <dbReference type="Google" id="ProtNLM"/>
    </source>
</evidence>
<protein>
    <recommendedName>
        <fullName evidence="10">Endo-arabinase</fullName>
    </recommendedName>
</protein>